<dbReference type="AlphaFoldDB" id="A0A916Y712"/>
<organism evidence="3 4">
    <name type="scientific">Aureimonas glaciei</name>
    <dbReference type="NCBI Taxonomy" id="1776957"/>
    <lineage>
        <taxon>Bacteria</taxon>
        <taxon>Pseudomonadati</taxon>
        <taxon>Pseudomonadota</taxon>
        <taxon>Alphaproteobacteria</taxon>
        <taxon>Hyphomicrobiales</taxon>
        <taxon>Aurantimonadaceae</taxon>
        <taxon>Aureimonas</taxon>
    </lineage>
</organism>
<feature type="region of interest" description="Disordered" evidence="1">
    <location>
        <begin position="195"/>
        <end position="244"/>
    </location>
</feature>
<feature type="compositionally biased region" description="Low complexity" evidence="1">
    <location>
        <begin position="195"/>
        <end position="227"/>
    </location>
</feature>
<feature type="chain" id="PRO_5037088366" evidence="2">
    <location>
        <begin position="27"/>
        <end position="244"/>
    </location>
</feature>
<accession>A0A916Y712</accession>
<dbReference type="EMBL" id="BMJJ01000010">
    <property type="protein sequence ID" value="GGD31916.1"/>
    <property type="molecule type" value="Genomic_DNA"/>
</dbReference>
<evidence type="ECO:0000313" key="3">
    <source>
        <dbReference type="EMBL" id="GGD31916.1"/>
    </source>
</evidence>
<reference evidence="3" key="2">
    <citation type="submission" date="2020-09" db="EMBL/GenBank/DDBJ databases">
        <authorList>
            <person name="Sun Q."/>
            <person name="Zhou Y."/>
        </authorList>
    </citation>
    <scope>NUCLEOTIDE SEQUENCE</scope>
    <source>
        <strain evidence="3">CGMCC 1.15493</strain>
    </source>
</reference>
<comment type="caution">
    <text evidence="3">The sequence shown here is derived from an EMBL/GenBank/DDBJ whole genome shotgun (WGS) entry which is preliminary data.</text>
</comment>
<proteinExistence type="predicted"/>
<gene>
    <name evidence="3" type="ORF">GCM10011335_38710</name>
</gene>
<reference evidence="3" key="1">
    <citation type="journal article" date="2014" name="Int. J. Syst. Evol. Microbiol.">
        <title>Complete genome sequence of Corynebacterium casei LMG S-19264T (=DSM 44701T), isolated from a smear-ripened cheese.</title>
        <authorList>
            <consortium name="US DOE Joint Genome Institute (JGI-PGF)"/>
            <person name="Walter F."/>
            <person name="Albersmeier A."/>
            <person name="Kalinowski J."/>
            <person name="Ruckert C."/>
        </authorList>
    </citation>
    <scope>NUCLEOTIDE SEQUENCE</scope>
    <source>
        <strain evidence="3">CGMCC 1.15493</strain>
    </source>
</reference>
<dbReference type="PROSITE" id="PS51257">
    <property type="entry name" value="PROKAR_LIPOPROTEIN"/>
    <property type="match status" value="1"/>
</dbReference>
<evidence type="ECO:0000313" key="4">
    <source>
        <dbReference type="Proteomes" id="UP000613160"/>
    </source>
</evidence>
<evidence type="ECO:0000256" key="2">
    <source>
        <dbReference type="SAM" id="SignalP"/>
    </source>
</evidence>
<name>A0A916Y712_9HYPH</name>
<feature type="signal peptide" evidence="2">
    <location>
        <begin position="1"/>
        <end position="26"/>
    </location>
</feature>
<keyword evidence="4" id="KW-1185">Reference proteome</keyword>
<dbReference type="Proteomes" id="UP000613160">
    <property type="component" value="Unassembled WGS sequence"/>
</dbReference>
<protein>
    <submittedName>
        <fullName evidence="3">Uncharacterized protein</fullName>
    </submittedName>
</protein>
<evidence type="ECO:0000256" key="1">
    <source>
        <dbReference type="SAM" id="MobiDB-lite"/>
    </source>
</evidence>
<keyword evidence="2" id="KW-0732">Signal</keyword>
<sequence length="244" mass="23426">MHRRFGRLLGGAVGALLALSPQAASAAACLSGTAAMGPEAIAGFRAEPSTLLSRNPLGGQALANEVRSLVASDLGTADAVIALAVAAPPEVQSAIGRGLASAAKACVTEFPELASLLQEKVAASEMPQMQASFAVASEDVATAALEDLAPALPADASVLGEGALPIGSDATVIGSDAVGGGSETESTAGTGDVAMAASGPIANPAAASGGLGDGTSFLSGLSGSGSSNDDDNDNSDGAPLSPTR</sequence>